<dbReference type="SUPFAM" id="SSF48498">
    <property type="entry name" value="Tetracyclin repressor-like, C-terminal domain"/>
    <property type="match status" value="1"/>
</dbReference>
<gene>
    <name evidence="6" type="ORF">ABVK50_30115</name>
</gene>
<dbReference type="InterPro" id="IPR001647">
    <property type="entry name" value="HTH_TetR"/>
</dbReference>
<dbReference type="Pfam" id="PF00440">
    <property type="entry name" value="TetR_N"/>
    <property type="match status" value="1"/>
</dbReference>
<keyword evidence="2 4" id="KW-0238">DNA-binding</keyword>
<dbReference type="InterPro" id="IPR036271">
    <property type="entry name" value="Tet_transcr_reg_TetR-rel_C_sf"/>
</dbReference>
<dbReference type="PROSITE" id="PS50977">
    <property type="entry name" value="HTH_TETR_2"/>
    <property type="match status" value="1"/>
</dbReference>
<dbReference type="PANTHER" id="PTHR47506:SF1">
    <property type="entry name" value="HTH-TYPE TRANSCRIPTIONAL REGULATOR YJDC"/>
    <property type="match status" value="1"/>
</dbReference>
<sequence>MLRQHDSRTRFLDATIKVVRTKGYAATRIEDVCAEAGLTKGSFFHHFKSKEDLALAAVAHWNARAAGIFAKAPFREEADPLARLIAYVDFRKALLAGDLPDFTCFAGTIIQEAYRTHEALGAACAESLEAGVGSIEADIRAAMDKYGVPAEWTPESLALHMEAVVQGGFILAKARGDAKAAAESLDHLRRYLKLLFADRSYGFPN</sequence>
<proteinExistence type="predicted"/>
<keyword evidence="6" id="KW-0614">Plasmid</keyword>
<organism evidence="6">
    <name type="scientific">Mesorhizobium sp. WSM2240</name>
    <dbReference type="NCBI Taxonomy" id="3228851"/>
    <lineage>
        <taxon>Bacteria</taxon>
        <taxon>Pseudomonadati</taxon>
        <taxon>Pseudomonadota</taxon>
        <taxon>Alphaproteobacteria</taxon>
        <taxon>Hyphomicrobiales</taxon>
        <taxon>Phyllobacteriaceae</taxon>
        <taxon>Mesorhizobium</taxon>
    </lineage>
</organism>
<feature type="domain" description="HTH tetR-type" evidence="5">
    <location>
        <begin position="5"/>
        <end position="65"/>
    </location>
</feature>
<dbReference type="InterPro" id="IPR009057">
    <property type="entry name" value="Homeodomain-like_sf"/>
</dbReference>
<evidence type="ECO:0000259" key="5">
    <source>
        <dbReference type="PROSITE" id="PS50977"/>
    </source>
</evidence>
<evidence type="ECO:0000256" key="2">
    <source>
        <dbReference type="ARBA" id="ARBA00023125"/>
    </source>
</evidence>
<evidence type="ECO:0000313" key="6">
    <source>
        <dbReference type="EMBL" id="XCG52406.1"/>
    </source>
</evidence>
<dbReference type="Gene3D" id="1.10.357.10">
    <property type="entry name" value="Tetracycline Repressor, domain 2"/>
    <property type="match status" value="1"/>
</dbReference>
<feature type="DNA-binding region" description="H-T-H motif" evidence="4">
    <location>
        <begin position="28"/>
        <end position="47"/>
    </location>
</feature>
<reference evidence="6" key="1">
    <citation type="submission" date="2024-06" db="EMBL/GenBank/DDBJ databases">
        <title>Mesorhizobium karijinii sp. nov., a symbiont of the iconic Swainsona formosa from arid Australia.</title>
        <authorList>
            <person name="Hill Y.J."/>
            <person name="Watkin E.L.J."/>
            <person name="O'Hara G.W."/>
            <person name="Terpolilli J."/>
            <person name="Tye M.L."/>
            <person name="Kohlmeier M.G."/>
        </authorList>
    </citation>
    <scope>NUCLEOTIDE SEQUENCE</scope>
    <source>
        <strain evidence="6">WSM2240</strain>
        <plasmid evidence="6">pMk2240A</plasmid>
    </source>
</reference>
<dbReference type="PANTHER" id="PTHR47506">
    <property type="entry name" value="TRANSCRIPTIONAL REGULATORY PROTEIN"/>
    <property type="match status" value="1"/>
</dbReference>
<dbReference type="AlphaFoldDB" id="A0AAU8D185"/>
<keyword evidence="3" id="KW-0804">Transcription</keyword>
<name>A0AAU8D185_9HYPH</name>
<evidence type="ECO:0000256" key="1">
    <source>
        <dbReference type="ARBA" id="ARBA00023015"/>
    </source>
</evidence>
<dbReference type="SUPFAM" id="SSF46689">
    <property type="entry name" value="Homeodomain-like"/>
    <property type="match status" value="1"/>
</dbReference>
<evidence type="ECO:0000256" key="4">
    <source>
        <dbReference type="PROSITE-ProRule" id="PRU00335"/>
    </source>
</evidence>
<dbReference type="PRINTS" id="PR00455">
    <property type="entry name" value="HTHTETR"/>
</dbReference>
<accession>A0AAU8D185</accession>
<protein>
    <submittedName>
        <fullName evidence="6">TetR/AcrR family transcriptional regulator</fullName>
    </submittedName>
</protein>
<dbReference type="InterPro" id="IPR011075">
    <property type="entry name" value="TetR_C"/>
</dbReference>
<dbReference type="GO" id="GO:0003677">
    <property type="term" value="F:DNA binding"/>
    <property type="evidence" value="ECO:0007669"/>
    <property type="project" value="UniProtKB-UniRule"/>
</dbReference>
<dbReference type="EMBL" id="CP159256">
    <property type="protein sequence ID" value="XCG52406.1"/>
    <property type="molecule type" value="Genomic_DNA"/>
</dbReference>
<evidence type="ECO:0000256" key="3">
    <source>
        <dbReference type="ARBA" id="ARBA00023163"/>
    </source>
</evidence>
<dbReference type="Pfam" id="PF16925">
    <property type="entry name" value="TetR_C_13"/>
    <property type="match status" value="1"/>
</dbReference>
<keyword evidence="1" id="KW-0805">Transcription regulation</keyword>
<geneLocation type="plasmid" evidence="6">
    <name>pMk2240A</name>
</geneLocation>
<dbReference type="RefSeq" id="WP_353646611.1">
    <property type="nucleotide sequence ID" value="NZ_CP159256.1"/>
</dbReference>